<keyword evidence="3" id="KW-1185">Reference proteome</keyword>
<sequence length="220" mass="23605">MLHSIASMLATSAYSAALSALTTHPAPAELQPLSTASSTRQLGLPILSPRHKGAVCMSPGCRHAMRSPTRSQRPDQAFLLSFSNKSSTGLCSQASSIIGVCIGVCTSTDSHTRRPRAQQLARAPGPLPVRPVGQQQGVVASPIRHSYPRLPCGPGCCQRLQLLWRLRPRQSDLSVRATRPRSVSESAASKNSCLLCLQPTCFELREAARASPAFQELERA</sequence>
<evidence type="ECO:0008006" key="4">
    <source>
        <dbReference type="Google" id="ProtNLM"/>
    </source>
</evidence>
<name>A0A6A6QC13_9PEZI</name>
<dbReference type="Proteomes" id="UP000799750">
    <property type="component" value="Unassembled WGS sequence"/>
</dbReference>
<evidence type="ECO:0000256" key="1">
    <source>
        <dbReference type="SAM" id="SignalP"/>
    </source>
</evidence>
<dbReference type="AlphaFoldDB" id="A0A6A6QC13"/>
<reference evidence="2" key="1">
    <citation type="journal article" date="2020" name="Stud. Mycol.">
        <title>101 Dothideomycetes genomes: a test case for predicting lifestyles and emergence of pathogens.</title>
        <authorList>
            <person name="Haridas S."/>
            <person name="Albert R."/>
            <person name="Binder M."/>
            <person name="Bloem J."/>
            <person name="Labutti K."/>
            <person name="Salamov A."/>
            <person name="Andreopoulos B."/>
            <person name="Baker S."/>
            <person name="Barry K."/>
            <person name="Bills G."/>
            <person name="Bluhm B."/>
            <person name="Cannon C."/>
            <person name="Castanera R."/>
            <person name="Culley D."/>
            <person name="Daum C."/>
            <person name="Ezra D."/>
            <person name="Gonzalez J."/>
            <person name="Henrissat B."/>
            <person name="Kuo A."/>
            <person name="Liang C."/>
            <person name="Lipzen A."/>
            <person name="Lutzoni F."/>
            <person name="Magnuson J."/>
            <person name="Mondo S."/>
            <person name="Nolan M."/>
            <person name="Ohm R."/>
            <person name="Pangilinan J."/>
            <person name="Park H.-J."/>
            <person name="Ramirez L."/>
            <person name="Alfaro M."/>
            <person name="Sun H."/>
            <person name="Tritt A."/>
            <person name="Yoshinaga Y."/>
            <person name="Zwiers L.-H."/>
            <person name="Turgeon B."/>
            <person name="Goodwin S."/>
            <person name="Spatafora J."/>
            <person name="Crous P."/>
            <person name="Grigoriev I."/>
        </authorList>
    </citation>
    <scope>NUCLEOTIDE SEQUENCE</scope>
    <source>
        <strain evidence="2">CBS 269.34</strain>
    </source>
</reference>
<feature type="signal peptide" evidence="1">
    <location>
        <begin position="1"/>
        <end position="17"/>
    </location>
</feature>
<accession>A0A6A6QC13</accession>
<evidence type="ECO:0000313" key="2">
    <source>
        <dbReference type="EMBL" id="KAF2489546.1"/>
    </source>
</evidence>
<keyword evidence="1" id="KW-0732">Signal</keyword>
<feature type="chain" id="PRO_5025594654" description="Secreted protein" evidence="1">
    <location>
        <begin position="18"/>
        <end position="220"/>
    </location>
</feature>
<organism evidence="2 3">
    <name type="scientific">Lophium mytilinum</name>
    <dbReference type="NCBI Taxonomy" id="390894"/>
    <lineage>
        <taxon>Eukaryota</taxon>
        <taxon>Fungi</taxon>
        <taxon>Dikarya</taxon>
        <taxon>Ascomycota</taxon>
        <taxon>Pezizomycotina</taxon>
        <taxon>Dothideomycetes</taxon>
        <taxon>Pleosporomycetidae</taxon>
        <taxon>Mytilinidiales</taxon>
        <taxon>Mytilinidiaceae</taxon>
        <taxon>Lophium</taxon>
    </lineage>
</organism>
<dbReference type="OrthoDB" id="10627845at2759"/>
<gene>
    <name evidence="2" type="ORF">BU16DRAFT_598600</name>
</gene>
<dbReference type="EMBL" id="MU004199">
    <property type="protein sequence ID" value="KAF2489546.1"/>
    <property type="molecule type" value="Genomic_DNA"/>
</dbReference>
<evidence type="ECO:0000313" key="3">
    <source>
        <dbReference type="Proteomes" id="UP000799750"/>
    </source>
</evidence>
<proteinExistence type="predicted"/>
<protein>
    <recommendedName>
        <fullName evidence="4">Secreted protein</fullName>
    </recommendedName>
</protein>